<feature type="non-terminal residue" evidence="1">
    <location>
        <position position="234"/>
    </location>
</feature>
<dbReference type="Proteomes" id="UP001145114">
    <property type="component" value="Unassembled WGS sequence"/>
</dbReference>
<evidence type="ECO:0000313" key="2">
    <source>
        <dbReference type="Proteomes" id="UP001145114"/>
    </source>
</evidence>
<proteinExistence type="predicted"/>
<dbReference type="EMBL" id="JAMZIH010008946">
    <property type="protein sequence ID" value="KAJ1671049.1"/>
    <property type="molecule type" value="Genomic_DNA"/>
</dbReference>
<keyword evidence="2" id="KW-1185">Reference proteome</keyword>
<feature type="non-terminal residue" evidence="1">
    <location>
        <position position="1"/>
    </location>
</feature>
<name>A0ACC1H7X5_9FUNG</name>
<gene>
    <name evidence="1" type="ORF">EV182_007851</name>
</gene>
<protein>
    <submittedName>
        <fullName evidence="1">Uncharacterized protein</fullName>
    </submittedName>
</protein>
<comment type="caution">
    <text evidence="1">The sequence shown here is derived from an EMBL/GenBank/DDBJ whole genome shotgun (WGS) entry which is preliminary data.</text>
</comment>
<reference evidence="1" key="1">
    <citation type="submission" date="2022-06" db="EMBL/GenBank/DDBJ databases">
        <title>Phylogenomic reconstructions and comparative analyses of Kickxellomycotina fungi.</title>
        <authorList>
            <person name="Reynolds N.K."/>
            <person name="Stajich J.E."/>
            <person name="Barry K."/>
            <person name="Grigoriev I.V."/>
            <person name="Crous P."/>
            <person name="Smith M.E."/>
        </authorList>
    </citation>
    <scope>NUCLEOTIDE SEQUENCE</scope>
    <source>
        <strain evidence="1">RSA 2271</strain>
    </source>
</reference>
<accession>A0ACC1H7X5</accession>
<organism evidence="1 2">
    <name type="scientific">Spiromyces aspiralis</name>
    <dbReference type="NCBI Taxonomy" id="68401"/>
    <lineage>
        <taxon>Eukaryota</taxon>
        <taxon>Fungi</taxon>
        <taxon>Fungi incertae sedis</taxon>
        <taxon>Zoopagomycota</taxon>
        <taxon>Kickxellomycotina</taxon>
        <taxon>Kickxellomycetes</taxon>
        <taxon>Kickxellales</taxon>
        <taxon>Kickxellaceae</taxon>
        <taxon>Spiromyces</taxon>
    </lineage>
</organism>
<evidence type="ECO:0000313" key="1">
    <source>
        <dbReference type="EMBL" id="KAJ1671049.1"/>
    </source>
</evidence>
<sequence length="234" mass="24664">QITQEIHELDMKESMAGSASLTAPPPMSSLYKPNGDSPDFHATVPERNDGPLLSAKSSPFQLPASTKPNAQLDKLLQQSQPQQQQPPPPQPAKTSWWQRSSSNSISGSGGSGGGSNESLALRRKGSSTSLSSALSLGKQDTKQQSPSLPDSTSASGGSVSKKAKLPLQISFLRFSRNKSKGSKAKDRRSDVSIKESESTVDTDYQLTGSSNSIGNQDNNDDVSSISSVPTSSSN</sequence>